<dbReference type="RefSeq" id="WP_085937006.1">
    <property type="nucleotide sequence ID" value="NZ_FUWJ01000010.1"/>
</dbReference>
<keyword evidence="3" id="KW-0804">Transcription</keyword>
<dbReference type="OrthoDB" id="9800350at2"/>
<dbReference type="STRING" id="225324.SAMN02745126_05278"/>
<dbReference type="PROSITE" id="PS51118">
    <property type="entry name" value="HTH_HXLR"/>
    <property type="match status" value="1"/>
</dbReference>
<keyword evidence="2" id="KW-0238">DNA-binding</keyword>
<dbReference type="SUPFAM" id="SSF46785">
    <property type="entry name" value="Winged helix' DNA-binding domain"/>
    <property type="match status" value="1"/>
</dbReference>
<gene>
    <name evidence="6" type="ORF">SAMN02745126_05278</name>
</gene>
<dbReference type="AlphaFoldDB" id="A0A1T4SWN2"/>
<sequence>MTLNLDDIPKDPAVVKAAQTEFRRAVGMINGRWKLEILWLLSQGVHRFGELKRGLPGITQHMLTAQLRGLEKDGLVKRTVYAEVPPRVEYEITPAARKLRPIFIEIVKWAEERKAERPEERSPETTDQPKAEEQQQGV</sequence>
<evidence type="ECO:0000256" key="4">
    <source>
        <dbReference type="SAM" id="MobiDB-lite"/>
    </source>
</evidence>
<name>A0A1T4SWN2_9HYPH</name>
<proteinExistence type="predicted"/>
<evidence type="ECO:0000256" key="1">
    <source>
        <dbReference type="ARBA" id="ARBA00023015"/>
    </source>
</evidence>
<evidence type="ECO:0000313" key="6">
    <source>
        <dbReference type="EMBL" id="SKA32569.1"/>
    </source>
</evidence>
<evidence type="ECO:0000256" key="3">
    <source>
        <dbReference type="ARBA" id="ARBA00023163"/>
    </source>
</evidence>
<organism evidence="6 7">
    <name type="scientific">Enhydrobacter aerosaccus</name>
    <dbReference type="NCBI Taxonomy" id="225324"/>
    <lineage>
        <taxon>Bacteria</taxon>
        <taxon>Pseudomonadati</taxon>
        <taxon>Pseudomonadota</taxon>
        <taxon>Alphaproteobacteria</taxon>
        <taxon>Hyphomicrobiales</taxon>
        <taxon>Enhydrobacter</taxon>
    </lineage>
</organism>
<accession>A0A1T4SWN2</accession>
<protein>
    <submittedName>
        <fullName evidence="6">Transcriptional regulator, HxlR family</fullName>
    </submittedName>
</protein>
<dbReference type="InterPro" id="IPR002577">
    <property type="entry name" value="HTH_HxlR"/>
</dbReference>
<dbReference type="EMBL" id="FUWJ01000010">
    <property type="protein sequence ID" value="SKA32569.1"/>
    <property type="molecule type" value="Genomic_DNA"/>
</dbReference>
<dbReference type="Pfam" id="PF01638">
    <property type="entry name" value="HxlR"/>
    <property type="match status" value="1"/>
</dbReference>
<dbReference type="InterPro" id="IPR036390">
    <property type="entry name" value="WH_DNA-bd_sf"/>
</dbReference>
<dbReference type="PANTHER" id="PTHR33204">
    <property type="entry name" value="TRANSCRIPTIONAL REGULATOR, MARR FAMILY"/>
    <property type="match status" value="1"/>
</dbReference>
<keyword evidence="1" id="KW-0805">Transcription regulation</keyword>
<evidence type="ECO:0000259" key="5">
    <source>
        <dbReference type="PROSITE" id="PS51118"/>
    </source>
</evidence>
<dbReference type="GO" id="GO:0003677">
    <property type="term" value="F:DNA binding"/>
    <property type="evidence" value="ECO:0007669"/>
    <property type="project" value="UniProtKB-KW"/>
</dbReference>
<feature type="domain" description="HTH hxlR-type" evidence="5">
    <location>
        <begin position="20"/>
        <end position="118"/>
    </location>
</feature>
<evidence type="ECO:0000256" key="2">
    <source>
        <dbReference type="ARBA" id="ARBA00023125"/>
    </source>
</evidence>
<dbReference type="InterPro" id="IPR036388">
    <property type="entry name" value="WH-like_DNA-bd_sf"/>
</dbReference>
<evidence type="ECO:0000313" key="7">
    <source>
        <dbReference type="Proteomes" id="UP000190092"/>
    </source>
</evidence>
<reference evidence="7" key="1">
    <citation type="submission" date="2017-02" db="EMBL/GenBank/DDBJ databases">
        <authorList>
            <person name="Varghese N."/>
            <person name="Submissions S."/>
        </authorList>
    </citation>
    <scope>NUCLEOTIDE SEQUENCE [LARGE SCALE GENOMIC DNA]</scope>
    <source>
        <strain evidence="7">ATCC 27094</strain>
    </source>
</reference>
<dbReference type="Proteomes" id="UP000190092">
    <property type="component" value="Unassembled WGS sequence"/>
</dbReference>
<feature type="region of interest" description="Disordered" evidence="4">
    <location>
        <begin position="113"/>
        <end position="138"/>
    </location>
</feature>
<dbReference type="Gene3D" id="1.10.10.10">
    <property type="entry name" value="Winged helix-like DNA-binding domain superfamily/Winged helix DNA-binding domain"/>
    <property type="match status" value="1"/>
</dbReference>
<dbReference type="PANTHER" id="PTHR33204:SF29">
    <property type="entry name" value="TRANSCRIPTIONAL REGULATOR"/>
    <property type="match status" value="1"/>
</dbReference>
<keyword evidence="7" id="KW-1185">Reference proteome</keyword>